<name>A0A077EI54_9FLAO</name>
<protein>
    <submittedName>
        <fullName evidence="2">Uncharacterized protein</fullName>
    </submittedName>
</protein>
<dbReference type="eggNOG" id="ENOG5030UUY">
    <property type="taxonomic scope" value="Bacteria"/>
</dbReference>
<dbReference type="HOGENOM" id="CLU_2915157_0_0_10"/>
<feature type="region of interest" description="Disordered" evidence="1">
    <location>
        <begin position="40"/>
        <end position="61"/>
    </location>
</feature>
<evidence type="ECO:0000313" key="2">
    <source>
        <dbReference type="EMBL" id="AIL45879.1"/>
    </source>
</evidence>
<feature type="compositionally biased region" description="Basic and acidic residues" evidence="1">
    <location>
        <begin position="49"/>
        <end position="61"/>
    </location>
</feature>
<evidence type="ECO:0000313" key="3">
    <source>
        <dbReference type="Proteomes" id="UP000028933"/>
    </source>
</evidence>
<dbReference type="RefSeq" id="WP_024564307.1">
    <property type="nucleotide sequence ID" value="NZ_CP007547.1"/>
</dbReference>
<dbReference type="KEGG" id="eao:BD94_2104"/>
<sequence length="61" mass="7064">MAKKKSKINNISDRLGNLTKNSELQKAKDILEKAKAINRTVRHAPSTDNEFRREKDKKKDL</sequence>
<reference evidence="2" key="2">
    <citation type="journal article" date="2015" name="Genome Biol. Evol.">
        <title>Complete Genome Sequence and Transcriptomic Analysis of the Novel Pathogen Elizabethkingia anophelis in Response to Oxidative Stress.</title>
        <authorList>
            <person name="Li Y."/>
            <person name="Liu Y."/>
            <person name="Chew S.C."/>
            <person name="Tay M."/>
            <person name="Salido M.M."/>
            <person name="Teo J."/>
            <person name="Lauro F.M."/>
            <person name="Givskov M."/>
            <person name="Yang L."/>
        </authorList>
    </citation>
    <scope>NUCLEOTIDE SEQUENCE</scope>
    <source>
        <strain evidence="2">NUHP1</strain>
    </source>
</reference>
<gene>
    <name evidence="2" type="ORF">BD94_2104</name>
</gene>
<reference evidence="2" key="1">
    <citation type="journal article" date="2013" name="Lancet">
        <title>First case of E anophelis outbreak in an intensive-care unit.</title>
        <authorList>
            <person name="Teo J."/>
            <person name="Tan S.Y."/>
            <person name="Tay M."/>
            <person name="Ding Y."/>
            <person name="Kjelleberg S."/>
            <person name="Givskov M."/>
            <person name="Lin R.T."/>
            <person name="Yang L."/>
        </authorList>
    </citation>
    <scope>NUCLEOTIDE SEQUENCE [LARGE SCALE GENOMIC DNA]</scope>
    <source>
        <strain evidence="2">NUHP1</strain>
    </source>
</reference>
<dbReference type="EMBL" id="CP007547">
    <property type="protein sequence ID" value="AIL45879.1"/>
    <property type="molecule type" value="Genomic_DNA"/>
</dbReference>
<evidence type="ECO:0000256" key="1">
    <source>
        <dbReference type="SAM" id="MobiDB-lite"/>
    </source>
</evidence>
<proteinExistence type="predicted"/>
<dbReference type="AlphaFoldDB" id="A0A077EI54"/>
<organism evidence="2 3">
    <name type="scientific">Elizabethkingia anophelis NUHP1</name>
    <dbReference type="NCBI Taxonomy" id="1338011"/>
    <lineage>
        <taxon>Bacteria</taxon>
        <taxon>Pseudomonadati</taxon>
        <taxon>Bacteroidota</taxon>
        <taxon>Flavobacteriia</taxon>
        <taxon>Flavobacteriales</taxon>
        <taxon>Weeksellaceae</taxon>
        <taxon>Elizabethkingia</taxon>
    </lineage>
</organism>
<dbReference type="Proteomes" id="UP000028933">
    <property type="component" value="Chromosome"/>
</dbReference>
<accession>A0A077EI54</accession>